<dbReference type="Proteomes" id="UP000600363">
    <property type="component" value="Unassembled WGS sequence"/>
</dbReference>
<reference evidence="4" key="1">
    <citation type="journal article" date="2020" name="bioRxiv">
        <title>A rank-normalized archaeal taxonomy based on genome phylogeny resolves widespread incomplete and uneven classifications.</title>
        <authorList>
            <person name="Rinke C."/>
            <person name="Chuvochina M."/>
            <person name="Mussig A.J."/>
            <person name="Chaumeil P.-A."/>
            <person name="Waite D.W."/>
            <person name="Whitman W.B."/>
            <person name="Parks D.H."/>
            <person name="Hugenholtz P."/>
        </authorList>
    </citation>
    <scope>NUCLEOTIDE SEQUENCE</scope>
    <source>
        <strain evidence="4">UBA12518</strain>
    </source>
</reference>
<dbReference type="Gene3D" id="3.30.70.330">
    <property type="match status" value="1"/>
</dbReference>
<dbReference type="GO" id="GO:0006412">
    <property type="term" value="P:translation"/>
    <property type="evidence" value="ECO:0007669"/>
    <property type="project" value="UniProtKB-UniRule"/>
</dbReference>
<evidence type="ECO:0000313" key="5">
    <source>
        <dbReference type="Proteomes" id="UP000600363"/>
    </source>
</evidence>
<dbReference type="GO" id="GO:0003735">
    <property type="term" value="F:structural constituent of ribosome"/>
    <property type="evidence" value="ECO:0007669"/>
    <property type="project" value="InterPro"/>
</dbReference>
<accession>A0A832RXA3</accession>
<dbReference type="GO" id="GO:0005840">
    <property type="term" value="C:ribosome"/>
    <property type="evidence" value="ECO:0007669"/>
    <property type="project" value="UniProtKB-KW"/>
</dbReference>
<evidence type="ECO:0000256" key="2">
    <source>
        <dbReference type="ARBA" id="ARBA00023274"/>
    </source>
</evidence>
<dbReference type="EMBL" id="DUIH01000019">
    <property type="protein sequence ID" value="HIH70059.1"/>
    <property type="molecule type" value="Genomic_DNA"/>
</dbReference>
<evidence type="ECO:0000256" key="3">
    <source>
        <dbReference type="HAMAP-Rule" id="MF_00545"/>
    </source>
</evidence>
<dbReference type="InterPro" id="IPR012678">
    <property type="entry name" value="Ribosomal_uL23/eL15/eS24_sf"/>
</dbReference>
<evidence type="ECO:0000256" key="1">
    <source>
        <dbReference type="ARBA" id="ARBA00022980"/>
    </source>
</evidence>
<keyword evidence="1 3" id="KW-0689">Ribosomal protein</keyword>
<dbReference type="GO" id="GO:1990904">
    <property type="term" value="C:ribonucleoprotein complex"/>
    <property type="evidence" value="ECO:0007669"/>
    <property type="project" value="UniProtKB-KW"/>
</dbReference>
<dbReference type="RefSeq" id="WP_042687130.1">
    <property type="nucleotide sequence ID" value="NZ_DUIH01000019.1"/>
</dbReference>
<keyword evidence="2 3" id="KW-0687">Ribonucleoprotein</keyword>
<name>A0A832RXA3_9EURY</name>
<gene>
    <name evidence="3 4" type="primary">rps24e</name>
    <name evidence="4" type="ORF">HA299_05560</name>
</gene>
<dbReference type="Pfam" id="PF01282">
    <property type="entry name" value="Ribosomal_S24e"/>
    <property type="match status" value="1"/>
</dbReference>
<evidence type="ECO:0000313" key="4">
    <source>
        <dbReference type="EMBL" id="HIH70059.1"/>
    </source>
</evidence>
<dbReference type="AlphaFoldDB" id="A0A832RXA3"/>
<dbReference type="InterPro" id="IPR012677">
    <property type="entry name" value="Nucleotide-bd_a/b_plait_sf"/>
</dbReference>
<comment type="caution">
    <text evidence="4">The sequence shown here is derived from an EMBL/GenBank/DDBJ whole genome shotgun (WGS) entry which is preliminary data.</text>
</comment>
<organism evidence="4 5">
    <name type="scientific">Methermicoccus shengliensis</name>
    <dbReference type="NCBI Taxonomy" id="660064"/>
    <lineage>
        <taxon>Archaea</taxon>
        <taxon>Methanobacteriati</taxon>
        <taxon>Methanobacteriota</taxon>
        <taxon>Stenosarchaea group</taxon>
        <taxon>Methanomicrobia</taxon>
        <taxon>Methanosarcinales</taxon>
        <taxon>Methermicoccaceae</taxon>
        <taxon>Methermicoccus</taxon>
    </lineage>
</organism>
<dbReference type="SUPFAM" id="SSF54189">
    <property type="entry name" value="Ribosomal proteins S24e, L23 and L15e"/>
    <property type="match status" value="1"/>
</dbReference>
<dbReference type="InterPro" id="IPR001976">
    <property type="entry name" value="Ribosomal_eS24"/>
</dbReference>
<sequence>MEIEIIEDRENVLLGRRELKFRVSHSGPTPRREEVRERLIALFNSSRDVLIVESLKPVFGVEQAVGYAKIYESPERLREVERDYVILRNFPPASEEAKEAEEAE</sequence>
<comment type="similarity">
    <text evidence="3">Belongs to the eukaryotic ribosomal protein eS24 family.</text>
</comment>
<protein>
    <recommendedName>
        <fullName evidence="3">Small ribosomal subunit protein eS24</fullName>
    </recommendedName>
</protein>
<proteinExistence type="inferred from homology"/>
<dbReference type="HAMAP" id="MF_00545">
    <property type="entry name" value="Ribosomal_eS24"/>
    <property type="match status" value="1"/>
</dbReference>